<gene>
    <name evidence="3" type="ORF">IAB73_04700</name>
</gene>
<proteinExistence type="predicted"/>
<name>A0A9D1CQU6_9FIRM</name>
<sequence>MKRLALLLLILLLAAPHALCEEEPTYVFPFEGFRFTAAEGERVLTQDNLSEYAELLASLGTSPEVMLSSFAASQTVMEVLPEGGGQYALRVAGAGEFSTYGSAAQMDEEARAAFCASFADSGMYQDVAWSENLPDYLTMTSSALQGDAQVYTLSYVTLRHGQLYLMSATVIGRAPDAQDAQALEELLSRVTFLGRLATPEPTPSPTPEPTPSPTPRPTPGSAQLTASQEGLTLIVADMPAWTDEEDLTVTGTTMAGATVRLMYAGERIARATADQRGAFSLSATLPEEGDLSLTVEASLTGQATASQTYTVRFERRDAQISVTEPEGGVVQQTKFYLRGVTEPNATVYVKGEGVSTNVKANARGVFSVPMNMEKEGTFTYELTVKADGLNEGGTTCTITRRFSERERLAEFRGSLSATSYDELLADPAAHEGEKLSFRVRIAAFGDVEGAAGMLVYTADIGRDVMTDPVWVFSDEILSFGEGDVLTIYVTVEGTSVDYDGQLLPAVRLWFYNE</sequence>
<dbReference type="Proteomes" id="UP000886887">
    <property type="component" value="Unassembled WGS sequence"/>
</dbReference>
<evidence type="ECO:0000256" key="2">
    <source>
        <dbReference type="SAM" id="SignalP"/>
    </source>
</evidence>
<evidence type="ECO:0000256" key="1">
    <source>
        <dbReference type="SAM" id="MobiDB-lite"/>
    </source>
</evidence>
<feature type="signal peptide" evidence="2">
    <location>
        <begin position="1"/>
        <end position="20"/>
    </location>
</feature>
<accession>A0A9D1CQU6</accession>
<dbReference type="Gene3D" id="2.60.40.10">
    <property type="entry name" value="Immunoglobulins"/>
    <property type="match status" value="1"/>
</dbReference>
<reference evidence="3" key="1">
    <citation type="submission" date="2020-10" db="EMBL/GenBank/DDBJ databases">
        <authorList>
            <person name="Gilroy R."/>
        </authorList>
    </citation>
    <scope>NUCLEOTIDE SEQUENCE</scope>
    <source>
        <strain evidence="3">ChiSxjej2B14-6234</strain>
    </source>
</reference>
<comment type="caution">
    <text evidence="3">The sequence shown here is derived from an EMBL/GenBank/DDBJ whole genome shotgun (WGS) entry which is preliminary data.</text>
</comment>
<dbReference type="InterPro" id="IPR013783">
    <property type="entry name" value="Ig-like_fold"/>
</dbReference>
<evidence type="ECO:0000313" key="4">
    <source>
        <dbReference type="Proteomes" id="UP000886887"/>
    </source>
</evidence>
<dbReference type="EMBL" id="DVFJ01000013">
    <property type="protein sequence ID" value="HIQ71493.1"/>
    <property type="molecule type" value="Genomic_DNA"/>
</dbReference>
<feature type="compositionally biased region" description="Pro residues" evidence="1">
    <location>
        <begin position="200"/>
        <end position="218"/>
    </location>
</feature>
<protein>
    <recommendedName>
        <fullName evidence="5">Bacterial Ig domain-containing protein</fullName>
    </recommendedName>
</protein>
<feature type="chain" id="PRO_5039256888" description="Bacterial Ig domain-containing protein" evidence="2">
    <location>
        <begin position="21"/>
        <end position="513"/>
    </location>
</feature>
<evidence type="ECO:0008006" key="5">
    <source>
        <dbReference type="Google" id="ProtNLM"/>
    </source>
</evidence>
<keyword evidence="2" id="KW-0732">Signal</keyword>
<organism evidence="3 4">
    <name type="scientific">Candidatus Onthenecus intestinigallinarum</name>
    <dbReference type="NCBI Taxonomy" id="2840875"/>
    <lineage>
        <taxon>Bacteria</taxon>
        <taxon>Bacillati</taxon>
        <taxon>Bacillota</taxon>
        <taxon>Clostridia</taxon>
        <taxon>Eubacteriales</taxon>
        <taxon>Candidatus Onthenecus</taxon>
    </lineage>
</organism>
<feature type="region of interest" description="Disordered" evidence="1">
    <location>
        <begin position="196"/>
        <end position="224"/>
    </location>
</feature>
<reference evidence="3" key="2">
    <citation type="journal article" date="2021" name="PeerJ">
        <title>Extensive microbial diversity within the chicken gut microbiome revealed by metagenomics and culture.</title>
        <authorList>
            <person name="Gilroy R."/>
            <person name="Ravi A."/>
            <person name="Getino M."/>
            <person name="Pursley I."/>
            <person name="Horton D.L."/>
            <person name="Alikhan N.F."/>
            <person name="Baker D."/>
            <person name="Gharbi K."/>
            <person name="Hall N."/>
            <person name="Watson M."/>
            <person name="Adriaenssens E.M."/>
            <person name="Foster-Nyarko E."/>
            <person name="Jarju S."/>
            <person name="Secka A."/>
            <person name="Antonio M."/>
            <person name="Oren A."/>
            <person name="Chaudhuri R.R."/>
            <person name="La Ragione R."/>
            <person name="Hildebrand F."/>
            <person name="Pallen M.J."/>
        </authorList>
    </citation>
    <scope>NUCLEOTIDE SEQUENCE</scope>
    <source>
        <strain evidence="3">ChiSxjej2B14-6234</strain>
    </source>
</reference>
<dbReference type="AlphaFoldDB" id="A0A9D1CQU6"/>
<evidence type="ECO:0000313" key="3">
    <source>
        <dbReference type="EMBL" id="HIQ71493.1"/>
    </source>
</evidence>